<evidence type="ECO:0000256" key="3">
    <source>
        <dbReference type="ARBA" id="ARBA00023015"/>
    </source>
</evidence>
<accession>A0A6M2DW41</accession>
<dbReference type="GO" id="GO:0005634">
    <property type="term" value="C:nucleus"/>
    <property type="evidence" value="ECO:0007669"/>
    <property type="project" value="TreeGrafter"/>
</dbReference>
<keyword evidence="4" id="KW-0804">Transcription</keyword>
<name>A0A6M2DW41_XENCH</name>
<comment type="subunit">
    <text evidence="1">Self-associates forming complexes of several hundred monomers.</text>
</comment>
<keyword evidence="6" id="KW-0175">Coiled coil</keyword>
<dbReference type="Pfam" id="PF13873">
    <property type="entry name" value="Myb_DNA-bind_5"/>
    <property type="match status" value="1"/>
</dbReference>
<reference evidence="8" key="1">
    <citation type="submission" date="2020-03" db="EMBL/GenBank/DDBJ databases">
        <title>Transcriptomic Profiling of the Digestive Tract of the Rat Flea, Xenopsylla cheopis, Following Blood Feeding and Infection with Yersinia pestis.</title>
        <authorList>
            <person name="Bland D.M."/>
            <person name="Martens C.A."/>
            <person name="Virtaneva K."/>
            <person name="Kanakabandi K."/>
            <person name="Long D."/>
            <person name="Rosenke R."/>
            <person name="Saturday G.A."/>
            <person name="Hoyt F.H."/>
            <person name="Bruno D.P."/>
            <person name="Ribeiro J.M.C."/>
            <person name="Hinnebusch J."/>
        </authorList>
    </citation>
    <scope>NUCLEOTIDE SEQUENCE</scope>
</reference>
<organism evidence="8">
    <name type="scientific">Xenopsylla cheopis</name>
    <name type="common">Oriental rat flea</name>
    <name type="synonym">Pulex cheopis</name>
    <dbReference type="NCBI Taxonomy" id="163159"/>
    <lineage>
        <taxon>Eukaryota</taxon>
        <taxon>Metazoa</taxon>
        <taxon>Ecdysozoa</taxon>
        <taxon>Arthropoda</taxon>
        <taxon>Hexapoda</taxon>
        <taxon>Insecta</taxon>
        <taxon>Pterygota</taxon>
        <taxon>Neoptera</taxon>
        <taxon>Endopterygota</taxon>
        <taxon>Siphonaptera</taxon>
        <taxon>Pulicidae</taxon>
        <taxon>Xenopsyllinae</taxon>
        <taxon>Xenopsylla</taxon>
    </lineage>
</organism>
<feature type="coiled-coil region" evidence="6">
    <location>
        <begin position="221"/>
        <end position="257"/>
    </location>
</feature>
<keyword evidence="3" id="KW-0805">Transcription regulation</keyword>
<feature type="domain" description="Myb/SANT-like DNA-binding" evidence="7">
    <location>
        <begin position="10"/>
        <end position="88"/>
    </location>
</feature>
<dbReference type="PANTHER" id="PTHR23098:SF16">
    <property type="entry name" value="REGULATORY PROTEIN ZESTE"/>
    <property type="match status" value="1"/>
</dbReference>
<feature type="coiled-coil region" evidence="6">
    <location>
        <begin position="19"/>
        <end position="46"/>
    </location>
</feature>
<evidence type="ECO:0000259" key="7">
    <source>
        <dbReference type="Pfam" id="PF13873"/>
    </source>
</evidence>
<evidence type="ECO:0000256" key="2">
    <source>
        <dbReference type="ARBA" id="ARBA00016807"/>
    </source>
</evidence>
<evidence type="ECO:0000256" key="5">
    <source>
        <dbReference type="ARBA" id="ARBA00025466"/>
    </source>
</evidence>
<dbReference type="AlphaFoldDB" id="A0A6M2DW41"/>
<dbReference type="PANTHER" id="PTHR23098">
    <property type="entry name" value="AGAP001331-PA-RELATED"/>
    <property type="match status" value="1"/>
</dbReference>
<protein>
    <recommendedName>
        <fullName evidence="2">Regulatory protein zeste</fullName>
    </recommendedName>
</protein>
<comment type="function">
    <text evidence="5">Involved in transvection phenomena (= synapsis-dependent gene expression), where the synaptic pairing of chromosomes carrying genes with which zeste interacts influences the expression of these genes. Zeste binds to DNA and stimulates transcription from a nearby promoter.</text>
</comment>
<evidence type="ECO:0000313" key="8">
    <source>
        <dbReference type="EMBL" id="NOV49338.1"/>
    </source>
</evidence>
<evidence type="ECO:0000256" key="6">
    <source>
        <dbReference type="SAM" id="Coils"/>
    </source>
</evidence>
<dbReference type="InterPro" id="IPR028002">
    <property type="entry name" value="Myb_DNA-bind_5"/>
</dbReference>
<evidence type="ECO:0000256" key="4">
    <source>
        <dbReference type="ARBA" id="ARBA00023163"/>
    </source>
</evidence>
<dbReference type="EMBL" id="GIIL01005612">
    <property type="protein sequence ID" value="NOV49338.1"/>
    <property type="molecule type" value="Transcribed_RNA"/>
</dbReference>
<proteinExistence type="predicted"/>
<evidence type="ECO:0000256" key="1">
    <source>
        <dbReference type="ARBA" id="ARBA00011764"/>
    </source>
</evidence>
<sequence length="264" mass="30330">MESEKKKRTRQINFTAIEAEILVNLVAEYREQVENKKTDNATTTEKNRAWDIICQAFNSSDEIACFRDTKALRGKWEALKGATRKKTAEISRGTYKIDGEVGDGIQLTPLEEQICSIIENVSGYDPLMDCETKFAPTPSDVVDVITLEVPEAKQEITEDQEEVILSASSPVAERSEETSTTQQDYTWPRWSPKSLRTKVSRHLWRAQRFPNASRSSGHDLYKMAEIKYENALLEQKKLKLEIELREIELEIEKRKLEKIISNKS</sequence>